<keyword evidence="3" id="KW-1185">Reference proteome</keyword>
<feature type="compositionally biased region" description="Low complexity" evidence="1">
    <location>
        <begin position="124"/>
        <end position="149"/>
    </location>
</feature>
<reference evidence="2 3" key="1">
    <citation type="submission" date="2024-02" db="EMBL/GenBank/DDBJ databases">
        <title>A draft genome for the cacao thread blight pathogen Marasmius crinis-equi.</title>
        <authorList>
            <person name="Cohen S.P."/>
            <person name="Baruah I.K."/>
            <person name="Amoako-Attah I."/>
            <person name="Bukari Y."/>
            <person name="Meinhardt L.W."/>
            <person name="Bailey B.A."/>
        </authorList>
    </citation>
    <scope>NUCLEOTIDE SEQUENCE [LARGE SCALE GENOMIC DNA]</scope>
    <source>
        <strain evidence="2 3">GH-76</strain>
    </source>
</reference>
<gene>
    <name evidence="2" type="ORF">V5O48_016693</name>
</gene>
<name>A0ABR3ER04_9AGAR</name>
<feature type="region of interest" description="Disordered" evidence="1">
    <location>
        <begin position="1"/>
        <end position="59"/>
    </location>
</feature>
<organism evidence="2 3">
    <name type="scientific">Marasmius crinis-equi</name>
    <dbReference type="NCBI Taxonomy" id="585013"/>
    <lineage>
        <taxon>Eukaryota</taxon>
        <taxon>Fungi</taxon>
        <taxon>Dikarya</taxon>
        <taxon>Basidiomycota</taxon>
        <taxon>Agaricomycotina</taxon>
        <taxon>Agaricomycetes</taxon>
        <taxon>Agaricomycetidae</taxon>
        <taxon>Agaricales</taxon>
        <taxon>Marasmiineae</taxon>
        <taxon>Marasmiaceae</taxon>
        <taxon>Marasmius</taxon>
    </lineage>
</organism>
<dbReference type="Proteomes" id="UP001465976">
    <property type="component" value="Unassembled WGS sequence"/>
</dbReference>
<evidence type="ECO:0008006" key="4">
    <source>
        <dbReference type="Google" id="ProtNLM"/>
    </source>
</evidence>
<evidence type="ECO:0000313" key="3">
    <source>
        <dbReference type="Proteomes" id="UP001465976"/>
    </source>
</evidence>
<comment type="caution">
    <text evidence="2">The sequence shown here is derived from an EMBL/GenBank/DDBJ whole genome shotgun (WGS) entry which is preliminary data.</text>
</comment>
<sequence>MSTVDDVDLSHSSSAEKKDSLGDTKQTGVTAAEHVPGSLKTQNPLSPMVRIARSGTATDAEAALKIKAAVENFEPDGSRSVPANHGSDESGPKPSEPRISESTIHEKAASTQTSPSTPGPESPPFTATTSTTATATTTTHSHNTSATTHSHSHNIYHIRNTEYHYHYHYYYQDN</sequence>
<dbReference type="EMBL" id="JBAHYK010002316">
    <property type="protein sequence ID" value="KAL0565331.1"/>
    <property type="molecule type" value="Genomic_DNA"/>
</dbReference>
<feature type="compositionally biased region" description="Basic and acidic residues" evidence="1">
    <location>
        <begin position="86"/>
        <end position="108"/>
    </location>
</feature>
<protein>
    <recommendedName>
        <fullName evidence="4">SMP domain-containing protein</fullName>
    </recommendedName>
</protein>
<feature type="region of interest" description="Disordered" evidence="1">
    <location>
        <begin position="72"/>
        <end position="151"/>
    </location>
</feature>
<accession>A0ABR3ER04</accession>
<proteinExistence type="predicted"/>
<evidence type="ECO:0000256" key="1">
    <source>
        <dbReference type="SAM" id="MobiDB-lite"/>
    </source>
</evidence>
<evidence type="ECO:0000313" key="2">
    <source>
        <dbReference type="EMBL" id="KAL0565331.1"/>
    </source>
</evidence>